<feature type="domain" description="Type II secretion system protein GspF" evidence="16">
    <location>
        <begin position="85"/>
        <end position="207"/>
    </location>
</feature>
<keyword evidence="11 15" id="KW-1133">Transmembrane helix</keyword>
<dbReference type="GO" id="GO:0015628">
    <property type="term" value="P:protein secretion by the type II secretion system"/>
    <property type="evidence" value="ECO:0007669"/>
    <property type="project" value="InterPro"/>
</dbReference>
<keyword evidence="7 14" id="KW-0812">Transmembrane</keyword>
<keyword evidence="8" id="KW-0479">Metal-binding</keyword>
<dbReference type="FunFam" id="1.20.81.30:FF:000001">
    <property type="entry name" value="Type II secretion system protein F"/>
    <property type="match status" value="2"/>
</dbReference>
<keyword evidence="9" id="KW-0106">Calcium</keyword>
<dbReference type="InterPro" id="IPR018076">
    <property type="entry name" value="T2SS_GspF_dom"/>
</dbReference>
<reference evidence="18" key="1">
    <citation type="submission" date="2016-06" db="EMBL/GenBank/DDBJ databases">
        <title>Draft genome sequence of Desulfoplanes formicivorans strain Pf12B.</title>
        <authorList>
            <person name="Watanabe M."/>
            <person name="Kojima H."/>
            <person name="Fukui M."/>
        </authorList>
    </citation>
    <scope>NUCLEOTIDE SEQUENCE [LARGE SCALE GENOMIC DNA]</scope>
    <source>
        <strain evidence="18">Pf12B</strain>
    </source>
</reference>
<dbReference type="Pfam" id="PF00482">
    <property type="entry name" value="T2SSF"/>
    <property type="match status" value="2"/>
</dbReference>
<dbReference type="GO" id="GO:0005886">
    <property type="term" value="C:plasma membrane"/>
    <property type="evidence" value="ECO:0007669"/>
    <property type="project" value="UniProtKB-SubCell"/>
</dbReference>
<dbReference type="InterPro" id="IPR003004">
    <property type="entry name" value="GspF/PilC"/>
</dbReference>
<evidence type="ECO:0000256" key="11">
    <source>
        <dbReference type="ARBA" id="ARBA00022989"/>
    </source>
</evidence>
<dbReference type="InterPro" id="IPR001992">
    <property type="entry name" value="T2SS_GspF/T4SS_PilC_CS"/>
</dbReference>
<evidence type="ECO:0000256" key="8">
    <source>
        <dbReference type="ARBA" id="ARBA00022723"/>
    </source>
</evidence>
<protein>
    <recommendedName>
        <fullName evidence="13">General secretion pathway protein F</fullName>
    </recommendedName>
</protein>
<feature type="domain" description="Type II secretion system protein GspF" evidence="16">
    <location>
        <begin position="287"/>
        <end position="409"/>
    </location>
</feature>
<dbReference type="PRINTS" id="PR00812">
    <property type="entry name" value="BCTERIALGSPF"/>
</dbReference>
<comment type="subcellular location">
    <subcellularLocation>
        <location evidence="2">Cell inner membrane</location>
        <topology evidence="2">Multi-pass membrane protein</topology>
    </subcellularLocation>
    <subcellularLocation>
        <location evidence="14">Cell membrane</location>
        <topology evidence="14">Multi-pass membrane protein</topology>
    </subcellularLocation>
</comment>
<evidence type="ECO:0000256" key="1">
    <source>
        <dbReference type="ARBA" id="ARBA00002684"/>
    </source>
</evidence>
<comment type="caution">
    <text evidence="17">The sequence shown here is derived from an EMBL/GenBank/DDBJ whole genome shotgun (WGS) entry which is preliminary data.</text>
</comment>
<feature type="transmembrane region" description="Helical" evidence="15">
    <location>
        <begin position="237"/>
        <end position="256"/>
    </location>
</feature>
<feature type="transmembrane region" description="Helical" evidence="15">
    <location>
        <begin position="184"/>
        <end position="206"/>
    </location>
</feature>
<dbReference type="NCBIfam" id="TIGR02120">
    <property type="entry name" value="GspF"/>
    <property type="match status" value="1"/>
</dbReference>
<dbReference type="Gene3D" id="1.20.81.30">
    <property type="entry name" value="Type II secretion system (T2SS), domain F"/>
    <property type="match status" value="2"/>
</dbReference>
<feature type="transmembrane region" description="Helical" evidence="15">
    <location>
        <begin position="390"/>
        <end position="411"/>
    </location>
</feature>
<keyword evidence="5" id="KW-1003">Cell membrane</keyword>
<evidence type="ECO:0000313" key="18">
    <source>
        <dbReference type="Proteomes" id="UP000095200"/>
    </source>
</evidence>
<dbReference type="PROSITE" id="PS00874">
    <property type="entry name" value="T2SP_F"/>
    <property type="match status" value="1"/>
</dbReference>
<evidence type="ECO:0000256" key="15">
    <source>
        <dbReference type="SAM" id="Phobius"/>
    </source>
</evidence>
<gene>
    <name evidence="17" type="ORF">DPF_0726</name>
</gene>
<accession>A0A194AFP5</accession>
<evidence type="ECO:0000256" key="2">
    <source>
        <dbReference type="ARBA" id="ARBA00004429"/>
    </source>
</evidence>
<organism evidence="17 18">
    <name type="scientific">Desulfoplanes formicivorans</name>
    <dbReference type="NCBI Taxonomy" id="1592317"/>
    <lineage>
        <taxon>Bacteria</taxon>
        <taxon>Pseudomonadati</taxon>
        <taxon>Thermodesulfobacteriota</taxon>
        <taxon>Desulfovibrionia</taxon>
        <taxon>Desulfovibrionales</taxon>
        <taxon>Desulfoplanaceae</taxon>
        <taxon>Desulfoplanes</taxon>
    </lineage>
</organism>
<keyword evidence="4 14" id="KW-0813">Transport</keyword>
<evidence type="ECO:0000259" key="16">
    <source>
        <dbReference type="Pfam" id="PF00482"/>
    </source>
</evidence>
<name>A0A194AFP5_9BACT</name>
<sequence length="418" mass="45761">MRLVVSNRGVMAVFEYKAIDGRGRSSRGIVDADSVRLAGQKLRGQGLYPSVIKQVKSSPRQGRGDVRGRRFSLSRISRSQLASSIRQLSTLLGAGLPLVTSINGVVKQMKPGPLRLVLTQIKERVNEGSSLSDALEEHGSVFPPTFSALVRAGETSGTLELVMEQLADFEERKLALIRKIQTSLAYPVLMLVTGLAVVFFLLTYVIPKVTQIFLDYGQILPRPTIILIAISSFLQQYWPILFGGGLVFVLLVRFYVRTTTGRVRFHAFILRVPVVGPILHHAAISRFARTFATLLKNDVSLLTALNVVRNVVDNEVMATAIDASRKEISEGESIAAPLSRKGIFPETVIQMIAAGEQSGHLDAMLFKVAETSEMEVSTRLGVATSLLEPIMILGLGMIVGFVVLAVLLPIFEMSHLIR</sequence>
<dbReference type="EMBL" id="BDFE01000008">
    <property type="protein sequence ID" value="GAU08025.1"/>
    <property type="molecule type" value="Genomic_DNA"/>
</dbReference>
<keyword evidence="6" id="KW-0997">Cell inner membrane</keyword>
<dbReference type="GO" id="GO:0046872">
    <property type="term" value="F:metal ion binding"/>
    <property type="evidence" value="ECO:0007669"/>
    <property type="project" value="UniProtKB-KW"/>
</dbReference>
<dbReference type="AlphaFoldDB" id="A0A194AFP5"/>
<proteinExistence type="inferred from homology"/>
<keyword evidence="12 15" id="KW-0472">Membrane</keyword>
<evidence type="ECO:0000256" key="13">
    <source>
        <dbReference type="ARBA" id="ARBA00030750"/>
    </source>
</evidence>
<evidence type="ECO:0000313" key="17">
    <source>
        <dbReference type="EMBL" id="GAU08025.1"/>
    </source>
</evidence>
<dbReference type="GO" id="GO:0015627">
    <property type="term" value="C:type II protein secretion system complex"/>
    <property type="evidence" value="ECO:0007669"/>
    <property type="project" value="InterPro"/>
</dbReference>
<dbReference type="PANTHER" id="PTHR30012:SF0">
    <property type="entry name" value="TYPE II SECRETION SYSTEM PROTEIN F-RELATED"/>
    <property type="match status" value="1"/>
</dbReference>
<evidence type="ECO:0000256" key="6">
    <source>
        <dbReference type="ARBA" id="ARBA00022519"/>
    </source>
</evidence>
<dbReference type="InterPro" id="IPR011850">
    <property type="entry name" value="T2SS_GspF"/>
</dbReference>
<evidence type="ECO:0000256" key="3">
    <source>
        <dbReference type="ARBA" id="ARBA00005745"/>
    </source>
</evidence>
<evidence type="ECO:0000256" key="9">
    <source>
        <dbReference type="ARBA" id="ARBA00022837"/>
    </source>
</evidence>
<evidence type="ECO:0000256" key="5">
    <source>
        <dbReference type="ARBA" id="ARBA00022475"/>
    </source>
</evidence>
<evidence type="ECO:0000256" key="7">
    <source>
        <dbReference type="ARBA" id="ARBA00022692"/>
    </source>
</evidence>
<dbReference type="Proteomes" id="UP000095200">
    <property type="component" value="Unassembled WGS sequence"/>
</dbReference>
<dbReference type="PANTHER" id="PTHR30012">
    <property type="entry name" value="GENERAL SECRETION PATHWAY PROTEIN"/>
    <property type="match status" value="1"/>
</dbReference>
<evidence type="ECO:0000256" key="14">
    <source>
        <dbReference type="RuleBase" id="RU003923"/>
    </source>
</evidence>
<dbReference type="STRING" id="1592317.DPF_0726"/>
<evidence type="ECO:0000256" key="12">
    <source>
        <dbReference type="ARBA" id="ARBA00023136"/>
    </source>
</evidence>
<comment type="similarity">
    <text evidence="3 14">Belongs to the GSP F family.</text>
</comment>
<keyword evidence="10" id="KW-0653">Protein transport</keyword>
<evidence type="ECO:0000256" key="10">
    <source>
        <dbReference type="ARBA" id="ARBA00022927"/>
    </source>
</evidence>
<keyword evidence="18" id="KW-1185">Reference proteome</keyword>
<dbReference type="InterPro" id="IPR042094">
    <property type="entry name" value="T2SS_GspF_sf"/>
</dbReference>
<evidence type="ECO:0000256" key="4">
    <source>
        <dbReference type="ARBA" id="ARBA00022448"/>
    </source>
</evidence>
<comment type="function">
    <text evidence="1">Component of the type II secretion system inner membrane complex required for the energy-dependent secretion of extracellular factors such as proteases and toxins from the periplasm.</text>
</comment>